<protein>
    <submittedName>
        <fullName evidence="11">Putative calcium-translocating P-type ATPase, PMCA-type</fullName>
    </submittedName>
</protein>
<reference evidence="11 12" key="1">
    <citation type="submission" date="2009-01" db="EMBL/GenBank/DDBJ databases">
        <authorList>
            <person name="Fulton L."/>
            <person name="Clifton S."/>
            <person name="Fulton B."/>
            <person name="Xu J."/>
            <person name="Minx P."/>
            <person name="Pepin K.H."/>
            <person name="Johnson M."/>
            <person name="Bhonagiri V."/>
            <person name="Nash W.E."/>
            <person name="Mardis E.R."/>
            <person name="Wilson R.K."/>
        </authorList>
    </citation>
    <scope>NUCLEOTIDE SEQUENCE [LARGE SCALE GENOMIC DNA]</scope>
    <source>
        <strain evidence="11 12">DSM 15981</strain>
    </source>
</reference>
<keyword evidence="4" id="KW-0547">Nucleotide-binding</keyword>
<dbReference type="InterPro" id="IPR001757">
    <property type="entry name" value="P_typ_ATPase"/>
</dbReference>
<dbReference type="PRINTS" id="PR00120">
    <property type="entry name" value="HATPASE"/>
</dbReference>
<evidence type="ECO:0000256" key="1">
    <source>
        <dbReference type="ARBA" id="ARBA00004141"/>
    </source>
</evidence>
<gene>
    <name evidence="11" type="ORF">CLOSTASPAR_06457</name>
</gene>
<keyword evidence="3 9" id="KW-0812">Transmembrane</keyword>
<dbReference type="PRINTS" id="PR00119">
    <property type="entry name" value="CATATPASE"/>
</dbReference>
<sequence length="952" mass="103066">MRREKPEIRRTAAFGRVFGPAGRGRSQGNVTWTHRFRENKRKGETDMADWFRLSKQETMSQLTTGGQGLGSREAKERLKQYGENVIEEAGRKQWWQVFLEQFKDLLVIILIVAAGISMVTGDPGSAGVIFAVLLLNAVLGTVQHQKAEKSLDSLKSLSSPEARVRRDGRQLDIPSSQVVPGDILLLEAGDLVAADARLIEVYGLQVNESSLTGESLNVDKQDTVLGKTRRNGRGAVDKSGPADDVPLADRVNMVFSGSLVTGGRGVAVVTATGMDTEIGKIASMMNGTEEHKTPLQISLDRFSGRLAAAIIAISAVVFALSLYRKAQVLDALMFAVALAVAAIPEALSSIVTIVQAMGTQKMAREHAIIKDLKAVESLGCVSVICSDKTGTLTQNRMEVEYACLNHRERDMDWMRENAFRPDVRLLLYGAVLNNDASADPEGQTARDVGEPMELALLHMAAQAGMTPELVRARCPRLGELPFDPRRKLMSTKNQVEDGQIIFVKGALDVLLDRCDRIANPGSAKSAVRPGSGGESAALASRTLTAQDRRRIADQNMNWSSQGLRVLAFACKPAEEIPGEKARAEENLIFLGMVAMMDPPRSESRAAVQNARRAGIRTVMITGDHKVTAMAIARRIGIMDEKTQALTGAELNAMDDGELSRRLDSISVYARVSPEHKIRIVDAWQKRGSIVAMTGDGVNDAPALKKADIGVAMGITGTEVSKDAASMILADDNFATIIKAVANGRNVYRNIKNAIQFLLSGNMAGILCVLYTSLSALPMPFAPVHLLFINLLTDSLPAIAIGMEPPEEGLLKEPPRNPREGILTRTFVRDILLQGGLIALATMWSYRTGLSTGGAAQASTMAFSTLTLARLFHGFNCRSRHSILHLGFGSNLYSLMAFELGVVLLAAVLFVPGLQVMFAAADLGLYQLLTIGFAAFAPTLVIQSFKMFRESVE</sequence>
<comment type="similarity">
    <text evidence="2">Belongs to the cation transport ATPase (P-type) (TC 3.A.3) family. Type IIA subfamily.</text>
</comment>
<dbReference type="Gene3D" id="3.40.50.1000">
    <property type="entry name" value="HAD superfamily/HAD-like"/>
    <property type="match status" value="1"/>
</dbReference>
<dbReference type="FunFam" id="3.40.50.1000:FF:000028">
    <property type="entry name" value="Calcium-transporting P-type ATPase, putative"/>
    <property type="match status" value="1"/>
</dbReference>
<dbReference type="SMART" id="SM00831">
    <property type="entry name" value="Cation_ATPase_N"/>
    <property type="match status" value="1"/>
</dbReference>
<feature type="transmembrane region" description="Helical" evidence="9">
    <location>
        <begin position="306"/>
        <end position="326"/>
    </location>
</feature>
<evidence type="ECO:0000259" key="10">
    <source>
        <dbReference type="SMART" id="SM00831"/>
    </source>
</evidence>
<dbReference type="SUPFAM" id="SSF81660">
    <property type="entry name" value="Metal cation-transporting ATPase, ATP-binding domain N"/>
    <property type="match status" value="1"/>
</dbReference>
<dbReference type="SFLD" id="SFLDS00003">
    <property type="entry name" value="Haloacid_Dehalogenase"/>
    <property type="match status" value="1"/>
</dbReference>
<feature type="transmembrane region" description="Helical" evidence="9">
    <location>
        <begin position="891"/>
        <end position="910"/>
    </location>
</feature>
<evidence type="ECO:0000256" key="9">
    <source>
        <dbReference type="SAM" id="Phobius"/>
    </source>
</evidence>
<dbReference type="InterPro" id="IPR044492">
    <property type="entry name" value="P_typ_ATPase_HD_dom"/>
</dbReference>
<dbReference type="PANTHER" id="PTHR42861">
    <property type="entry name" value="CALCIUM-TRANSPORTING ATPASE"/>
    <property type="match status" value="1"/>
</dbReference>
<feature type="transmembrane region" description="Helical" evidence="9">
    <location>
        <begin position="125"/>
        <end position="142"/>
    </location>
</feature>
<dbReference type="InterPro" id="IPR004014">
    <property type="entry name" value="ATPase_P-typ_cation-transptr_N"/>
</dbReference>
<evidence type="ECO:0000256" key="8">
    <source>
        <dbReference type="ARBA" id="ARBA00023136"/>
    </source>
</evidence>
<feature type="transmembrane region" description="Helical" evidence="9">
    <location>
        <begin position="332"/>
        <end position="354"/>
    </location>
</feature>
<keyword evidence="6" id="KW-1278">Translocase</keyword>
<dbReference type="AlphaFoldDB" id="C0DB02"/>
<dbReference type="InterPro" id="IPR018303">
    <property type="entry name" value="ATPase_P-typ_P_site"/>
</dbReference>
<evidence type="ECO:0000313" key="11">
    <source>
        <dbReference type="EMBL" id="EEG51490.1"/>
    </source>
</evidence>
<proteinExistence type="inferred from homology"/>
<dbReference type="Gene3D" id="1.20.1110.10">
    <property type="entry name" value="Calcium-transporting ATPase, transmembrane domain"/>
    <property type="match status" value="1"/>
</dbReference>
<keyword evidence="7 9" id="KW-1133">Transmembrane helix</keyword>
<dbReference type="GO" id="GO:0005524">
    <property type="term" value="F:ATP binding"/>
    <property type="evidence" value="ECO:0007669"/>
    <property type="project" value="UniProtKB-KW"/>
</dbReference>
<evidence type="ECO:0000256" key="5">
    <source>
        <dbReference type="ARBA" id="ARBA00022840"/>
    </source>
</evidence>
<evidence type="ECO:0000256" key="6">
    <source>
        <dbReference type="ARBA" id="ARBA00022967"/>
    </source>
</evidence>
<evidence type="ECO:0000256" key="7">
    <source>
        <dbReference type="ARBA" id="ARBA00022989"/>
    </source>
</evidence>
<dbReference type="InterPro" id="IPR059000">
    <property type="entry name" value="ATPase_P-type_domA"/>
</dbReference>
<dbReference type="InterPro" id="IPR006068">
    <property type="entry name" value="ATPase_P-typ_cation-transptr_C"/>
</dbReference>
<comment type="subcellular location">
    <subcellularLocation>
        <location evidence="1">Membrane</location>
        <topology evidence="1">Multi-pass membrane protein</topology>
    </subcellularLocation>
</comment>
<dbReference type="Proteomes" id="UP000004756">
    <property type="component" value="Unassembled WGS sequence"/>
</dbReference>
<dbReference type="HOGENOM" id="CLU_002360_3_3_9"/>
<feature type="transmembrane region" description="Helical" evidence="9">
    <location>
        <begin position="102"/>
        <end position="119"/>
    </location>
</feature>
<dbReference type="FunFam" id="3.40.50.1000:FF:000001">
    <property type="entry name" value="Phospholipid-transporting ATPase IC"/>
    <property type="match status" value="1"/>
</dbReference>
<dbReference type="Pfam" id="PF00690">
    <property type="entry name" value="Cation_ATPase_N"/>
    <property type="match status" value="1"/>
</dbReference>
<organism evidence="11 12">
    <name type="scientific">[Clostridium] asparagiforme DSM 15981</name>
    <dbReference type="NCBI Taxonomy" id="518636"/>
    <lineage>
        <taxon>Bacteria</taxon>
        <taxon>Bacillati</taxon>
        <taxon>Bacillota</taxon>
        <taxon>Clostridia</taxon>
        <taxon>Lachnospirales</taxon>
        <taxon>Lachnospiraceae</taxon>
        <taxon>Enterocloster</taxon>
    </lineage>
</organism>
<dbReference type="NCBIfam" id="TIGR01494">
    <property type="entry name" value="ATPase_P-type"/>
    <property type="match status" value="3"/>
</dbReference>
<feature type="transmembrane region" description="Helical" evidence="9">
    <location>
        <begin position="851"/>
        <end position="871"/>
    </location>
</feature>
<keyword evidence="12" id="KW-1185">Reference proteome</keyword>
<evidence type="ECO:0000256" key="3">
    <source>
        <dbReference type="ARBA" id="ARBA00022692"/>
    </source>
</evidence>
<dbReference type="InterPro" id="IPR023298">
    <property type="entry name" value="ATPase_P-typ_TM_dom_sf"/>
</dbReference>
<feature type="transmembrane region" description="Helical" evidence="9">
    <location>
        <begin position="922"/>
        <end position="941"/>
    </location>
</feature>
<dbReference type="SFLD" id="SFLDG00002">
    <property type="entry name" value="C1.7:_P-type_atpase_like"/>
    <property type="match status" value="1"/>
</dbReference>
<dbReference type="InterPro" id="IPR023214">
    <property type="entry name" value="HAD_sf"/>
</dbReference>
<evidence type="ECO:0000256" key="4">
    <source>
        <dbReference type="ARBA" id="ARBA00022741"/>
    </source>
</evidence>
<dbReference type="Pfam" id="PF00122">
    <property type="entry name" value="E1-E2_ATPase"/>
    <property type="match status" value="1"/>
</dbReference>
<evidence type="ECO:0000256" key="2">
    <source>
        <dbReference type="ARBA" id="ARBA00005675"/>
    </source>
</evidence>
<dbReference type="GO" id="GO:0016887">
    <property type="term" value="F:ATP hydrolysis activity"/>
    <property type="evidence" value="ECO:0007669"/>
    <property type="project" value="InterPro"/>
</dbReference>
<dbReference type="InterPro" id="IPR023299">
    <property type="entry name" value="ATPase_P-typ_cyto_dom_N"/>
</dbReference>
<accession>C0DB02</accession>
<dbReference type="SFLD" id="SFLDF00027">
    <property type="entry name" value="p-type_atpase"/>
    <property type="match status" value="1"/>
</dbReference>
<dbReference type="SUPFAM" id="SSF56784">
    <property type="entry name" value="HAD-like"/>
    <property type="match status" value="1"/>
</dbReference>
<dbReference type="Gene3D" id="3.40.1110.10">
    <property type="entry name" value="Calcium-transporting ATPase, cytoplasmic domain N"/>
    <property type="match status" value="1"/>
</dbReference>
<dbReference type="Gene3D" id="2.70.150.10">
    <property type="entry name" value="Calcium-transporting ATPase, cytoplasmic transduction domain A"/>
    <property type="match status" value="1"/>
</dbReference>
<feature type="domain" description="Cation-transporting P-type ATPase N-terminal" evidence="10">
    <location>
        <begin position="49"/>
        <end position="122"/>
    </location>
</feature>
<comment type="caution">
    <text evidence="11">The sequence shown here is derived from an EMBL/GenBank/DDBJ whole genome shotgun (WGS) entry which is preliminary data.</text>
</comment>
<feature type="transmembrane region" description="Helical" evidence="9">
    <location>
        <begin position="753"/>
        <end position="773"/>
    </location>
</feature>
<dbReference type="Pfam" id="PF13246">
    <property type="entry name" value="Cation_ATPase"/>
    <property type="match status" value="1"/>
</dbReference>
<dbReference type="InterPro" id="IPR036412">
    <property type="entry name" value="HAD-like_sf"/>
</dbReference>
<dbReference type="Pfam" id="PF00689">
    <property type="entry name" value="Cation_ATPase_C"/>
    <property type="match status" value="1"/>
</dbReference>
<keyword evidence="5" id="KW-0067">ATP-binding</keyword>
<reference evidence="11 12" key="2">
    <citation type="submission" date="2009-02" db="EMBL/GenBank/DDBJ databases">
        <title>Draft genome sequence of Clostridium asparagiforme (DSM 15981).</title>
        <authorList>
            <person name="Sudarsanam P."/>
            <person name="Ley R."/>
            <person name="Guruge J."/>
            <person name="Turnbaugh P.J."/>
            <person name="Mahowald M."/>
            <person name="Liep D."/>
            <person name="Gordon J."/>
        </authorList>
    </citation>
    <scope>NUCLEOTIDE SEQUENCE [LARGE SCALE GENOMIC DNA]</scope>
    <source>
        <strain evidence="11 12">DSM 15981</strain>
    </source>
</reference>
<dbReference type="SUPFAM" id="SSF81653">
    <property type="entry name" value="Calcium ATPase, transduction domain A"/>
    <property type="match status" value="1"/>
</dbReference>
<evidence type="ECO:0000313" key="12">
    <source>
        <dbReference type="Proteomes" id="UP000004756"/>
    </source>
</evidence>
<dbReference type="InterPro" id="IPR008250">
    <property type="entry name" value="ATPase_P-typ_transduc_dom_A_sf"/>
</dbReference>
<dbReference type="GO" id="GO:0016020">
    <property type="term" value="C:membrane"/>
    <property type="evidence" value="ECO:0007669"/>
    <property type="project" value="UniProtKB-SubCell"/>
</dbReference>
<dbReference type="EMBL" id="ACCJ01000543">
    <property type="protein sequence ID" value="EEG51490.1"/>
    <property type="molecule type" value="Genomic_DNA"/>
</dbReference>
<dbReference type="PROSITE" id="PS00154">
    <property type="entry name" value="ATPASE_E1_E2"/>
    <property type="match status" value="1"/>
</dbReference>
<keyword evidence="8 9" id="KW-0472">Membrane</keyword>
<name>C0DB02_9FIRM</name>
<dbReference type="SUPFAM" id="SSF81665">
    <property type="entry name" value="Calcium ATPase, transmembrane domain M"/>
    <property type="match status" value="1"/>
</dbReference>